<evidence type="ECO:0000256" key="1">
    <source>
        <dbReference type="SAM" id="MobiDB-lite"/>
    </source>
</evidence>
<evidence type="ECO:0000313" key="2">
    <source>
        <dbReference type="EMBL" id="KAK4191020.1"/>
    </source>
</evidence>
<dbReference type="Proteomes" id="UP001302126">
    <property type="component" value="Unassembled WGS sequence"/>
</dbReference>
<evidence type="ECO:0000313" key="3">
    <source>
        <dbReference type="Proteomes" id="UP001302126"/>
    </source>
</evidence>
<feature type="region of interest" description="Disordered" evidence="1">
    <location>
        <begin position="196"/>
        <end position="217"/>
    </location>
</feature>
<dbReference type="AlphaFoldDB" id="A0AAN7AMM0"/>
<dbReference type="EMBL" id="MU864361">
    <property type="protein sequence ID" value="KAK4191020.1"/>
    <property type="molecule type" value="Genomic_DNA"/>
</dbReference>
<proteinExistence type="predicted"/>
<sequence>MESVWRRGQENRRLGLGPRAAVPFCLPNASHQFFPHGHSSRSIPNHYCVQEKPVPSCGVCNYLCHSFQPRIIGQDSRHRSASLPGFLPLRGGPALRYLPSAIHPPAPNFSRRATDGRDSSMTHLLSAFVSPFLLFPSPRVELTTALPETRSPCLSLCLSASWCLPMALQGRSAQERQVQGPSQYANPTVKFQSLPLVKDATPHPTPNKKAIPKAAVA</sequence>
<name>A0AAN7AMM0_9PEZI</name>
<gene>
    <name evidence="2" type="ORF">QBC35DRAFT_33785</name>
</gene>
<keyword evidence="3" id="KW-1185">Reference proteome</keyword>
<protein>
    <submittedName>
        <fullName evidence="2">Uncharacterized protein</fullName>
    </submittedName>
</protein>
<reference evidence="2" key="2">
    <citation type="submission" date="2023-05" db="EMBL/GenBank/DDBJ databases">
        <authorList>
            <consortium name="Lawrence Berkeley National Laboratory"/>
            <person name="Steindorff A."/>
            <person name="Hensen N."/>
            <person name="Bonometti L."/>
            <person name="Westerberg I."/>
            <person name="Brannstrom I.O."/>
            <person name="Guillou S."/>
            <person name="Cros-Aarteil S."/>
            <person name="Calhoun S."/>
            <person name="Haridas S."/>
            <person name="Kuo A."/>
            <person name="Mondo S."/>
            <person name="Pangilinan J."/>
            <person name="Riley R."/>
            <person name="Labutti K."/>
            <person name="Andreopoulos B."/>
            <person name="Lipzen A."/>
            <person name="Chen C."/>
            <person name="Yanf M."/>
            <person name="Daum C."/>
            <person name="Ng V."/>
            <person name="Clum A."/>
            <person name="Ohm R."/>
            <person name="Martin F."/>
            <person name="Silar P."/>
            <person name="Natvig D."/>
            <person name="Lalanne C."/>
            <person name="Gautier V."/>
            <person name="Ament-Velasquez S.L."/>
            <person name="Kruys A."/>
            <person name="Hutchinson M.I."/>
            <person name="Powell A.J."/>
            <person name="Barry K."/>
            <person name="Miller A.N."/>
            <person name="Grigoriev I.V."/>
            <person name="Debuchy R."/>
            <person name="Gladieux P."/>
            <person name="Thoren M.H."/>
            <person name="Johannesson H."/>
        </authorList>
    </citation>
    <scope>NUCLEOTIDE SEQUENCE</scope>
    <source>
        <strain evidence="2">PSN309</strain>
    </source>
</reference>
<reference evidence="2" key="1">
    <citation type="journal article" date="2023" name="Mol. Phylogenet. Evol.">
        <title>Genome-scale phylogeny and comparative genomics of the fungal order Sordariales.</title>
        <authorList>
            <person name="Hensen N."/>
            <person name="Bonometti L."/>
            <person name="Westerberg I."/>
            <person name="Brannstrom I.O."/>
            <person name="Guillou S."/>
            <person name="Cros-Aarteil S."/>
            <person name="Calhoun S."/>
            <person name="Haridas S."/>
            <person name="Kuo A."/>
            <person name="Mondo S."/>
            <person name="Pangilinan J."/>
            <person name="Riley R."/>
            <person name="LaButti K."/>
            <person name="Andreopoulos B."/>
            <person name="Lipzen A."/>
            <person name="Chen C."/>
            <person name="Yan M."/>
            <person name="Daum C."/>
            <person name="Ng V."/>
            <person name="Clum A."/>
            <person name="Steindorff A."/>
            <person name="Ohm R.A."/>
            <person name="Martin F."/>
            <person name="Silar P."/>
            <person name="Natvig D.O."/>
            <person name="Lalanne C."/>
            <person name="Gautier V."/>
            <person name="Ament-Velasquez S.L."/>
            <person name="Kruys A."/>
            <person name="Hutchinson M.I."/>
            <person name="Powell A.J."/>
            <person name="Barry K."/>
            <person name="Miller A.N."/>
            <person name="Grigoriev I.V."/>
            <person name="Debuchy R."/>
            <person name="Gladieux P."/>
            <person name="Hiltunen Thoren M."/>
            <person name="Johannesson H."/>
        </authorList>
    </citation>
    <scope>NUCLEOTIDE SEQUENCE</scope>
    <source>
        <strain evidence="2">PSN309</strain>
    </source>
</reference>
<organism evidence="2 3">
    <name type="scientific">Podospora australis</name>
    <dbReference type="NCBI Taxonomy" id="1536484"/>
    <lineage>
        <taxon>Eukaryota</taxon>
        <taxon>Fungi</taxon>
        <taxon>Dikarya</taxon>
        <taxon>Ascomycota</taxon>
        <taxon>Pezizomycotina</taxon>
        <taxon>Sordariomycetes</taxon>
        <taxon>Sordariomycetidae</taxon>
        <taxon>Sordariales</taxon>
        <taxon>Podosporaceae</taxon>
        <taxon>Podospora</taxon>
    </lineage>
</organism>
<accession>A0AAN7AMM0</accession>
<comment type="caution">
    <text evidence="2">The sequence shown here is derived from an EMBL/GenBank/DDBJ whole genome shotgun (WGS) entry which is preliminary data.</text>
</comment>